<dbReference type="PANTHER" id="PTHR16950">
    <property type="entry name" value="ZINC TRANSPORTER SLC39A7 HISTIDINE-RICH MEMBRANE PROTEIN KE4"/>
    <property type="match status" value="1"/>
</dbReference>
<evidence type="ECO:0000256" key="4">
    <source>
        <dbReference type="ARBA" id="ARBA00022989"/>
    </source>
</evidence>
<feature type="transmembrane region" description="Helical" evidence="8">
    <location>
        <begin position="182"/>
        <end position="200"/>
    </location>
</feature>
<feature type="compositionally biased region" description="Basic and acidic residues" evidence="7">
    <location>
        <begin position="219"/>
        <end position="228"/>
    </location>
</feature>
<dbReference type="EMBL" id="GECU01019958">
    <property type="protein sequence ID" value="JAS87748.1"/>
    <property type="molecule type" value="Transcribed_RNA"/>
</dbReference>
<evidence type="ECO:0000256" key="7">
    <source>
        <dbReference type="SAM" id="MobiDB-lite"/>
    </source>
</evidence>
<feature type="region of interest" description="Disordered" evidence="7">
    <location>
        <begin position="153"/>
        <end position="177"/>
    </location>
</feature>
<evidence type="ECO:0000256" key="3">
    <source>
        <dbReference type="ARBA" id="ARBA00022692"/>
    </source>
</evidence>
<sequence>MTPSEHNISFRKQFLNRVLLGILIFLIFFNFPFLCGGHGHSHEDGHMSGHGHSHDHEIKEPPSFKYSKQANVKSQHSSDSESSNETRDVFNLWIEALGSTLLISAAPFFILFLVPLDNSKEKEPLLKLLLSFASGGLLGDAFLHLIPHALAPHSHEKDDSDESVHSHSHSHEHGGHGHDMSVGLWVLCGILTFLVVEKFVRLVKGGHGHSHSSVTEKAVPNKKDKVSDSEGEEDEDISRKLAQDGDGSTPKGTTKEKMEVEIHEDIKVAGYLNLAADFTHNFTDGLAIGASYLAGRNIGIITTVTILLHEVPHEIGDFAILIQSGCSRKKAMLLQLTTAVGALTGTVVSLCADGFEDIKVAGYLNLAADFTHNFTDGLAIGASYLAGRNIGIITTVTILLHEVPHEIGDFAILIQSGCSRKKAMLLQLTTAVGALTGTVVSLCADGFDAAATAWILPFTAGGFIYIATVSVIPELLVDTKLWQSVREIIALLVGVYMMVLIAQYE</sequence>
<proteinExistence type="inferred from homology"/>
<dbReference type="Pfam" id="PF02535">
    <property type="entry name" value="Zip"/>
    <property type="match status" value="2"/>
</dbReference>
<evidence type="ECO:0000256" key="6">
    <source>
        <dbReference type="ARBA" id="ARBA00038485"/>
    </source>
</evidence>
<dbReference type="AlphaFoldDB" id="A0A1B6ILE0"/>
<evidence type="ECO:0000256" key="2">
    <source>
        <dbReference type="ARBA" id="ARBA00022448"/>
    </source>
</evidence>
<protein>
    <submittedName>
        <fullName evidence="9">Uncharacterized protein</fullName>
    </submittedName>
</protein>
<feature type="transmembrane region" description="Helical" evidence="8">
    <location>
        <begin position="454"/>
        <end position="476"/>
    </location>
</feature>
<dbReference type="GO" id="GO:0016020">
    <property type="term" value="C:membrane"/>
    <property type="evidence" value="ECO:0007669"/>
    <property type="project" value="UniProtKB-SubCell"/>
</dbReference>
<evidence type="ECO:0000256" key="1">
    <source>
        <dbReference type="ARBA" id="ARBA00004141"/>
    </source>
</evidence>
<evidence type="ECO:0000256" key="5">
    <source>
        <dbReference type="ARBA" id="ARBA00023136"/>
    </source>
</evidence>
<feature type="transmembrane region" description="Helical" evidence="8">
    <location>
        <begin position="128"/>
        <end position="146"/>
    </location>
</feature>
<evidence type="ECO:0000313" key="9">
    <source>
        <dbReference type="EMBL" id="JAS87748.1"/>
    </source>
</evidence>
<keyword evidence="2" id="KW-0813">Transport</keyword>
<feature type="transmembrane region" description="Helical" evidence="8">
    <location>
        <begin position="92"/>
        <end position="116"/>
    </location>
</feature>
<reference evidence="9" key="1">
    <citation type="submission" date="2015-11" db="EMBL/GenBank/DDBJ databases">
        <title>De novo transcriptome assembly of four potential Pierce s Disease insect vectors from Arizona vineyards.</title>
        <authorList>
            <person name="Tassone E.E."/>
        </authorList>
    </citation>
    <scope>NUCLEOTIDE SEQUENCE</scope>
</reference>
<feature type="region of interest" description="Disordered" evidence="7">
    <location>
        <begin position="206"/>
        <end position="257"/>
    </location>
</feature>
<dbReference type="GO" id="GO:0005385">
    <property type="term" value="F:zinc ion transmembrane transporter activity"/>
    <property type="evidence" value="ECO:0007669"/>
    <property type="project" value="TreeGrafter"/>
</dbReference>
<evidence type="ECO:0000256" key="8">
    <source>
        <dbReference type="SAM" id="Phobius"/>
    </source>
</evidence>
<feature type="transmembrane region" description="Helical" evidence="8">
    <location>
        <begin position="14"/>
        <end position="34"/>
    </location>
</feature>
<comment type="subcellular location">
    <subcellularLocation>
        <location evidence="1">Membrane</location>
        <topology evidence="1">Multi-pass membrane protein</topology>
    </subcellularLocation>
</comment>
<name>A0A1B6ILE0_9HEMI</name>
<comment type="similarity">
    <text evidence="6">Belongs to the ZIP transporter (TC 2.A.5) family. KE4/Catsup subfamily.</text>
</comment>
<dbReference type="InterPro" id="IPR003689">
    <property type="entry name" value="ZIP"/>
</dbReference>
<dbReference type="PANTHER" id="PTHR16950:SF25">
    <property type="entry name" value="ZINC TRANSPORTER SLC39A7"/>
    <property type="match status" value="1"/>
</dbReference>
<dbReference type="GO" id="GO:0006882">
    <property type="term" value="P:intracellular zinc ion homeostasis"/>
    <property type="evidence" value="ECO:0007669"/>
    <property type="project" value="TreeGrafter"/>
</dbReference>
<keyword evidence="5 8" id="KW-0472">Membrane</keyword>
<accession>A0A1B6ILE0</accession>
<keyword evidence="3 8" id="KW-0812">Transmembrane</keyword>
<keyword evidence="4 8" id="KW-1133">Transmembrane helix</keyword>
<gene>
    <name evidence="9" type="ORF">g.46968</name>
</gene>
<organism evidence="9">
    <name type="scientific">Homalodisca liturata</name>
    <dbReference type="NCBI Taxonomy" id="320908"/>
    <lineage>
        <taxon>Eukaryota</taxon>
        <taxon>Metazoa</taxon>
        <taxon>Ecdysozoa</taxon>
        <taxon>Arthropoda</taxon>
        <taxon>Hexapoda</taxon>
        <taxon>Insecta</taxon>
        <taxon>Pterygota</taxon>
        <taxon>Neoptera</taxon>
        <taxon>Paraneoptera</taxon>
        <taxon>Hemiptera</taxon>
        <taxon>Auchenorrhyncha</taxon>
        <taxon>Membracoidea</taxon>
        <taxon>Cicadellidae</taxon>
        <taxon>Cicadellinae</taxon>
        <taxon>Proconiini</taxon>
        <taxon>Homalodisca</taxon>
    </lineage>
</organism>
<feature type="transmembrane region" description="Helical" evidence="8">
    <location>
        <begin position="423"/>
        <end position="442"/>
    </location>
</feature>
<feature type="transmembrane region" description="Helical" evidence="8">
    <location>
        <begin position="488"/>
        <end position="504"/>
    </location>
</feature>